<dbReference type="OrthoDB" id="5232980at2759"/>
<dbReference type="AlphaFoldDB" id="X0B6P7"/>
<protein>
    <submittedName>
        <fullName evidence="2">Uncharacterized protein</fullName>
    </submittedName>
</protein>
<organism evidence="2 3">
    <name type="scientific">Fusarium oxysporum f. sp. raphani 54005</name>
    <dbReference type="NCBI Taxonomy" id="1089458"/>
    <lineage>
        <taxon>Eukaryota</taxon>
        <taxon>Fungi</taxon>
        <taxon>Dikarya</taxon>
        <taxon>Ascomycota</taxon>
        <taxon>Pezizomycotina</taxon>
        <taxon>Sordariomycetes</taxon>
        <taxon>Hypocreomycetidae</taxon>
        <taxon>Hypocreales</taxon>
        <taxon>Nectriaceae</taxon>
        <taxon>Fusarium</taxon>
        <taxon>Fusarium oxysporum species complex</taxon>
    </lineage>
</organism>
<feature type="compositionally biased region" description="Basic residues" evidence="1">
    <location>
        <begin position="184"/>
        <end position="199"/>
    </location>
</feature>
<proteinExistence type="predicted"/>
<evidence type="ECO:0000313" key="2">
    <source>
        <dbReference type="EMBL" id="EXK77805.1"/>
    </source>
</evidence>
<gene>
    <name evidence="2" type="ORF">FOQG_17509</name>
</gene>
<accession>X0B6P7</accession>
<reference evidence="2 3" key="1">
    <citation type="submission" date="2011-11" db="EMBL/GenBank/DDBJ databases">
        <title>The Genome Sequence of Fusarium oxysporum PHW815.</title>
        <authorList>
            <consortium name="The Broad Institute Genome Sequencing Platform"/>
            <person name="Ma L.-J."/>
            <person name="Gale L.R."/>
            <person name="Schwartz D.C."/>
            <person name="Zhou S."/>
            <person name="Corby-Kistler H."/>
            <person name="Young S.K."/>
            <person name="Zeng Q."/>
            <person name="Gargeya S."/>
            <person name="Fitzgerald M."/>
            <person name="Haas B."/>
            <person name="Abouelleil A."/>
            <person name="Alvarado L."/>
            <person name="Arachchi H.M."/>
            <person name="Berlin A."/>
            <person name="Brown A."/>
            <person name="Chapman S.B."/>
            <person name="Chen Z."/>
            <person name="Dunbar C."/>
            <person name="Freedman E."/>
            <person name="Gearin G."/>
            <person name="Goldberg J."/>
            <person name="Griggs A."/>
            <person name="Gujja S."/>
            <person name="Heiman D."/>
            <person name="Howarth C."/>
            <person name="Larson L."/>
            <person name="Lui A."/>
            <person name="MacDonald P.J.P."/>
            <person name="Montmayeur A."/>
            <person name="Murphy C."/>
            <person name="Neiman D."/>
            <person name="Pearson M."/>
            <person name="Priest M."/>
            <person name="Roberts A."/>
            <person name="Saif S."/>
            <person name="Shea T."/>
            <person name="Shenoy N."/>
            <person name="Sisk P."/>
            <person name="Stolte C."/>
            <person name="Sykes S."/>
            <person name="Wortman J."/>
            <person name="Nusbaum C."/>
            <person name="Birren B."/>
        </authorList>
    </citation>
    <scope>NUCLEOTIDE SEQUENCE [LARGE SCALE GENOMIC DNA]</scope>
    <source>
        <strain evidence="2 3">54005</strain>
    </source>
</reference>
<keyword evidence="3" id="KW-1185">Reference proteome</keyword>
<feature type="region of interest" description="Disordered" evidence="1">
    <location>
        <begin position="154"/>
        <end position="243"/>
    </location>
</feature>
<dbReference type="EMBL" id="JH658570">
    <property type="protein sequence ID" value="EXK77805.1"/>
    <property type="molecule type" value="Genomic_DNA"/>
</dbReference>
<evidence type="ECO:0000256" key="1">
    <source>
        <dbReference type="SAM" id="MobiDB-lite"/>
    </source>
</evidence>
<evidence type="ECO:0000313" key="3">
    <source>
        <dbReference type="Proteomes" id="UP000030663"/>
    </source>
</evidence>
<name>X0B6P7_FUSOX</name>
<dbReference type="HOGENOM" id="CLU_064116_0_0_1"/>
<sequence>MLREYAQKWADRRDFQTLTTALGPLLDPSRPECPHIRKPSAGWAGYIHGASVIFGWYISQGDLVTVLSQPPPQRFHPSGLTYYQTVEEPIIKGRLGNKAVGRIVVIHPTVGGKAEDFQYGMWPHDELSLWTTKFGIPQIVIYWRAVKGEKDQRRMQALKTPIESKTAPKAKATTENTERSQPKTLRKSKKKRKKKKRKNEKGCTGSESIAEHLAPSNGAGKSKLPAVIPATHKKEKAENKKKA</sequence>
<dbReference type="Proteomes" id="UP000030663">
    <property type="component" value="Unassembled WGS sequence"/>
</dbReference>